<dbReference type="Gene3D" id="3.90.180.10">
    <property type="entry name" value="Medium-chain alcohol dehydrogenases, catalytic domain"/>
    <property type="match status" value="1"/>
</dbReference>
<evidence type="ECO:0000313" key="2">
    <source>
        <dbReference type="EMBL" id="OGL38694.1"/>
    </source>
</evidence>
<organism evidence="2 3">
    <name type="scientific">Candidatus Schekmanbacteria bacterium GWA2_38_11</name>
    <dbReference type="NCBI Taxonomy" id="1817876"/>
    <lineage>
        <taxon>Bacteria</taxon>
        <taxon>Candidatus Schekmaniibacteriota</taxon>
    </lineage>
</organism>
<dbReference type="InterPro" id="IPR013154">
    <property type="entry name" value="ADH-like_N"/>
</dbReference>
<evidence type="ECO:0000313" key="3">
    <source>
        <dbReference type="Proteomes" id="UP000178526"/>
    </source>
</evidence>
<dbReference type="SMART" id="SM00829">
    <property type="entry name" value="PKS_ER"/>
    <property type="match status" value="1"/>
</dbReference>
<dbReference type="Pfam" id="PF08240">
    <property type="entry name" value="ADH_N"/>
    <property type="match status" value="1"/>
</dbReference>
<reference evidence="2 3" key="1">
    <citation type="journal article" date="2016" name="Nat. Commun.">
        <title>Thousands of microbial genomes shed light on interconnected biogeochemical processes in an aquifer system.</title>
        <authorList>
            <person name="Anantharaman K."/>
            <person name="Brown C.T."/>
            <person name="Hug L.A."/>
            <person name="Sharon I."/>
            <person name="Castelle C.J."/>
            <person name="Probst A.J."/>
            <person name="Thomas B.C."/>
            <person name="Singh A."/>
            <person name="Wilkins M.J."/>
            <person name="Karaoz U."/>
            <person name="Brodie E.L."/>
            <person name="Williams K.H."/>
            <person name="Hubbard S.S."/>
            <person name="Banfield J.F."/>
        </authorList>
    </citation>
    <scope>NUCLEOTIDE SEQUENCE [LARGE SCALE GENOMIC DNA]</scope>
</reference>
<dbReference type="GO" id="GO:0016491">
    <property type="term" value="F:oxidoreductase activity"/>
    <property type="evidence" value="ECO:0007669"/>
    <property type="project" value="InterPro"/>
</dbReference>
<gene>
    <name evidence="2" type="ORF">A2042_01310</name>
</gene>
<accession>A0A1F7RCK6</accession>
<comment type="caution">
    <text evidence="2">The sequence shown here is derived from an EMBL/GenBank/DDBJ whole genome shotgun (WGS) entry which is preliminary data.</text>
</comment>
<proteinExistence type="predicted"/>
<dbReference type="PANTHER" id="PTHR45033">
    <property type="match status" value="1"/>
</dbReference>
<dbReference type="AlphaFoldDB" id="A0A1F7RCK6"/>
<name>A0A1F7RCK6_9BACT</name>
<evidence type="ECO:0000259" key="1">
    <source>
        <dbReference type="SMART" id="SM00829"/>
    </source>
</evidence>
<dbReference type="SUPFAM" id="SSF50129">
    <property type="entry name" value="GroES-like"/>
    <property type="match status" value="1"/>
</dbReference>
<sequence>MKAVFITEHGGIDKIKFDEVKKPVISSKEVLIKLKAASLNHLDIWVRQGIPGIKVEFPHILGSDGAGVVEEAGQEVKNVKAGDKVLLNPGISCNTCEFCSAGEHSLCPAFHLLGEHVNGTYAEYVKAPFENVHRIPGNLSFEEAAAFPLVFLTAWRMLISKARLLPGETILILGIGGGVSSAALRIAKHTGARVIVTSGDNNKIEKAKQLGADIAINYNEKDFAKEIRNLTQKRGVDVLLDNIGSVTWIKSLSSLARGGRLVTCGATTGANPQTDIQRIFWNQISVLGSTMGNRKEFLQILNLFEVNNLKPVIDSVFLLKDFREAQKKMEEKKQFGKIVIKIY</sequence>
<dbReference type="EMBL" id="MGDB01000140">
    <property type="protein sequence ID" value="OGL38694.1"/>
    <property type="molecule type" value="Genomic_DNA"/>
</dbReference>
<dbReference type="InterPro" id="IPR011032">
    <property type="entry name" value="GroES-like_sf"/>
</dbReference>
<dbReference type="SUPFAM" id="SSF51735">
    <property type="entry name" value="NAD(P)-binding Rossmann-fold domains"/>
    <property type="match status" value="1"/>
</dbReference>
<dbReference type="InterPro" id="IPR052711">
    <property type="entry name" value="Zinc_ADH-like"/>
</dbReference>
<dbReference type="Pfam" id="PF00107">
    <property type="entry name" value="ADH_zinc_N"/>
    <property type="match status" value="1"/>
</dbReference>
<dbReference type="InterPro" id="IPR020843">
    <property type="entry name" value="ER"/>
</dbReference>
<feature type="domain" description="Enoyl reductase (ER)" evidence="1">
    <location>
        <begin position="10"/>
        <end position="340"/>
    </location>
</feature>
<dbReference type="PANTHER" id="PTHR45033:SF3">
    <property type="entry name" value="DEHYDROGENASE, PUTATIVE (AFU_ORTHOLOGUE AFUA_2G13270)-RELATED"/>
    <property type="match status" value="1"/>
</dbReference>
<dbReference type="CDD" id="cd08266">
    <property type="entry name" value="Zn_ADH_like1"/>
    <property type="match status" value="1"/>
</dbReference>
<dbReference type="InterPro" id="IPR036291">
    <property type="entry name" value="NAD(P)-bd_dom_sf"/>
</dbReference>
<dbReference type="Proteomes" id="UP000178526">
    <property type="component" value="Unassembled WGS sequence"/>
</dbReference>
<dbReference type="Gene3D" id="3.40.50.720">
    <property type="entry name" value="NAD(P)-binding Rossmann-like Domain"/>
    <property type="match status" value="1"/>
</dbReference>
<protein>
    <recommendedName>
        <fullName evidence="1">Enoyl reductase (ER) domain-containing protein</fullName>
    </recommendedName>
</protein>
<dbReference type="InterPro" id="IPR013149">
    <property type="entry name" value="ADH-like_C"/>
</dbReference>